<gene>
    <name evidence="2" type="ORF">ABL78_7410</name>
</gene>
<keyword evidence="1" id="KW-1133">Transmembrane helix</keyword>
<accession>A0A0N1IH73</accession>
<evidence type="ECO:0000313" key="3">
    <source>
        <dbReference type="Proteomes" id="UP000038009"/>
    </source>
</evidence>
<name>A0A0N1IH73_LEPSE</name>
<comment type="caution">
    <text evidence="2">The sequence shown here is derived from an EMBL/GenBank/DDBJ whole genome shotgun (WGS) entry which is preliminary data.</text>
</comment>
<reference evidence="2 3" key="1">
    <citation type="journal article" date="2015" name="PLoS Pathog.">
        <title>Leptomonas seymouri: Adaptations to the Dixenous Life Cycle Analyzed by Genome Sequencing, Transcriptome Profiling and Co-infection with Leishmania donovani.</title>
        <authorList>
            <person name="Kraeva N."/>
            <person name="Butenko A."/>
            <person name="Hlavacova J."/>
            <person name="Kostygov A."/>
            <person name="Myskova J."/>
            <person name="Grybchuk D."/>
            <person name="Lestinova T."/>
            <person name="Votypka J."/>
            <person name="Volf P."/>
            <person name="Opperdoes F."/>
            <person name="Flegontov P."/>
            <person name="Lukes J."/>
            <person name="Yurchenko V."/>
        </authorList>
    </citation>
    <scope>NUCLEOTIDE SEQUENCE [LARGE SCALE GENOMIC DNA]</scope>
    <source>
        <strain evidence="2 3">ATCC 30220</strain>
    </source>
</reference>
<dbReference type="AlphaFoldDB" id="A0A0N1IH73"/>
<keyword evidence="1" id="KW-0812">Transmembrane</keyword>
<protein>
    <submittedName>
        <fullName evidence="2">Uncharacterized protein</fullName>
    </submittedName>
</protein>
<dbReference type="OMA" id="DITWCNE"/>
<sequence length="169" mass="18340">MGTTCLRSACAREADVTRVSGMRKRDITWCNEAQLYAITEDKAGEVAKLLQIACGGHIGQEEWAAHGHKKNGCEGAPLGEVMQIMQCYDPERVNYVLAFHLLFFIDLGMFIIRLTVASVALGPIHSTGGNAKDLCQYAAHGRLPEVCKGLAPDHRLECFGTLSPAPVVV</sequence>
<proteinExistence type="predicted"/>
<dbReference type="Proteomes" id="UP000038009">
    <property type="component" value="Unassembled WGS sequence"/>
</dbReference>
<evidence type="ECO:0000313" key="2">
    <source>
        <dbReference type="EMBL" id="KPI83553.1"/>
    </source>
</evidence>
<keyword evidence="3" id="KW-1185">Reference proteome</keyword>
<evidence type="ECO:0000256" key="1">
    <source>
        <dbReference type="SAM" id="Phobius"/>
    </source>
</evidence>
<dbReference type="EMBL" id="LJSK01000357">
    <property type="protein sequence ID" value="KPI83553.1"/>
    <property type="molecule type" value="Genomic_DNA"/>
</dbReference>
<feature type="transmembrane region" description="Helical" evidence="1">
    <location>
        <begin position="95"/>
        <end position="116"/>
    </location>
</feature>
<keyword evidence="1" id="KW-0472">Membrane</keyword>
<dbReference type="VEuPathDB" id="TriTrypDB:Lsey_0357_0060"/>
<organism evidence="2 3">
    <name type="scientific">Leptomonas seymouri</name>
    <dbReference type="NCBI Taxonomy" id="5684"/>
    <lineage>
        <taxon>Eukaryota</taxon>
        <taxon>Discoba</taxon>
        <taxon>Euglenozoa</taxon>
        <taxon>Kinetoplastea</taxon>
        <taxon>Metakinetoplastina</taxon>
        <taxon>Trypanosomatida</taxon>
        <taxon>Trypanosomatidae</taxon>
        <taxon>Leishmaniinae</taxon>
        <taxon>Leptomonas</taxon>
    </lineage>
</organism>